<dbReference type="OrthoDB" id="683240at2759"/>
<dbReference type="PANTHER" id="PTHR43876">
    <property type="entry name" value="UBIQUINONE BIOSYNTHESIS MONOOXYGENASE COQ6, MITOCHONDRIAL"/>
    <property type="match status" value="1"/>
</dbReference>
<sequence length="474" mass="51126">MRFNYLVDTGAWKSVEESRVASIEEMQVWDGLSDARITFNANEANIGHNNGQAPHMATMTENLNLQRALLRSLDASGVAEIIDNTKVSRIEKDTRNGGWPLVHTSNGEVLRARLLVGADGPNSPVRSYAGIESYGWAYDTRAIVATLNHAPRLAGLQKQSKTAYQRFLPTGPIAFLPLSPTSSSLVWSTKPTLAAALTATDPQALVHMINAAFRLPEVSIRYLHRFVLDEKQQMSSDALLEEIRWRERAHVIDQHSVFSSHAFDGIGIPPSDAEMLPPLVTSIQPGSVASFPLRLSHADSYIGEGEHGSRTALLGDAAHTIHPLAGQGLNMGLADAQALAECIQSAVLVGGDIGSRTALLPYARARYFENHKLLSATDKLHKLYSSTFSPVVWVRSVGLEVVNELDTLKAAIMMTAGSSSSVQKQRFDASSWATAARSVELAGSAWRAATSVGKTVEGVLAAGLSNLLTSSGRR</sequence>
<dbReference type="GO" id="GO:0006744">
    <property type="term" value="P:ubiquinone biosynthetic process"/>
    <property type="evidence" value="ECO:0007669"/>
    <property type="project" value="InterPro"/>
</dbReference>
<proteinExistence type="inferred from homology"/>
<dbReference type="GO" id="GO:0071949">
    <property type="term" value="F:FAD binding"/>
    <property type="evidence" value="ECO:0007669"/>
    <property type="project" value="InterPro"/>
</dbReference>
<evidence type="ECO:0000256" key="1">
    <source>
        <dbReference type="ARBA" id="ARBA00001974"/>
    </source>
</evidence>
<dbReference type="AlphaFoldDB" id="A0A4S4LA94"/>
<comment type="cofactor">
    <cofactor evidence="1">
        <name>FAD</name>
        <dbReference type="ChEBI" id="CHEBI:57692"/>
    </cofactor>
</comment>
<dbReference type="InterPro" id="IPR010971">
    <property type="entry name" value="UbiH/COQ6"/>
</dbReference>
<dbReference type="Pfam" id="PF01494">
    <property type="entry name" value="FAD_binding_3"/>
    <property type="match status" value="2"/>
</dbReference>
<accession>A0A4S4LA94</accession>
<evidence type="ECO:0000313" key="8">
    <source>
        <dbReference type="EMBL" id="THH08534.1"/>
    </source>
</evidence>
<feature type="domain" description="FAD-binding" evidence="7">
    <location>
        <begin position="306"/>
        <end position="343"/>
    </location>
</feature>
<dbReference type="InterPro" id="IPR051205">
    <property type="entry name" value="UbiH/COQ6_monooxygenase"/>
</dbReference>
<keyword evidence="6" id="KW-0503">Monooxygenase</keyword>
<reference evidence="8 9" key="1">
    <citation type="submission" date="2019-02" db="EMBL/GenBank/DDBJ databases">
        <title>Genome sequencing of the rare red list fungi Phellinidium pouzarii.</title>
        <authorList>
            <person name="Buettner E."/>
            <person name="Kellner H."/>
        </authorList>
    </citation>
    <scope>NUCLEOTIDE SEQUENCE [LARGE SCALE GENOMIC DNA]</scope>
    <source>
        <strain evidence="8 9">DSM 108285</strain>
    </source>
</reference>
<organism evidence="8 9">
    <name type="scientific">Phellinidium pouzarii</name>
    <dbReference type="NCBI Taxonomy" id="167371"/>
    <lineage>
        <taxon>Eukaryota</taxon>
        <taxon>Fungi</taxon>
        <taxon>Dikarya</taxon>
        <taxon>Basidiomycota</taxon>
        <taxon>Agaricomycotina</taxon>
        <taxon>Agaricomycetes</taxon>
        <taxon>Hymenochaetales</taxon>
        <taxon>Hymenochaetaceae</taxon>
        <taxon>Phellinidium</taxon>
    </lineage>
</organism>
<dbReference type="Gene3D" id="3.50.50.60">
    <property type="entry name" value="FAD/NAD(P)-binding domain"/>
    <property type="match status" value="2"/>
</dbReference>
<evidence type="ECO:0000256" key="6">
    <source>
        <dbReference type="ARBA" id="ARBA00023033"/>
    </source>
</evidence>
<gene>
    <name evidence="8" type="ORF">EW145_g2651</name>
</gene>
<evidence type="ECO:0000259" key="7">
    <source>
        <dbReference type="Pfam" id="PF01494"/>
    </source>
</evidence>
<dbReference type="PANTHER" id="PTHR43876:SF7">
    <property type="entry name" value="UBIQUINONE BIOSYNTHESIS MONOOXYGENASE COQ6, MITOCHONDRIAL"/>
    <property type="match status" value="1"/>
</dbReference>
<dbReference type="InterPro" id="IPR036188">
    <property type="entry name" value="FAD/NAD-bd_sf"/>
</dbReference>
<feature type="domain" description="FAD-binding" evidence="7">
    <location>
        <begin position="36"/>
        <end position="219"/>
    </location>
</feature>
<evidence type="ECO:0000256" key="3">
    <source>
        <dbReference type="ARBA" id="ARBA00022630"/>
    </source>
</evidence>
<keyword evidence="4" id="KW-0274">FAD</keyword>
<dbReference type="GO" id="GO:0004497">
    <property type="term" value="F:monooxygenase activity"/>
    <property type="evidence" value="ECO:0007669"/>
    <property type="project" value="UniProtKB-KW"/>
</dbReference>
<dbReference type="GO" id="GO:0016705">
    <property type="term" value="F:oxidoreductase activity, acting on paired donors, with incorporation or reduction of molecular oxygen"/>
    <property type="evidence" value="ECO:0007669"/>
    <property type="project" value="InterPro"/>
</dbReference>
<dbReference type="EMBL" id="SGPK01000096">
    <property type="protein sequence ID" value="THH08534.1"/>
    <property type="molecule type" value="Genomic_DNA"/>
</dbReference>
<dbReference type="NCBIfam" id="TIGR01988">
    <property type="entry name" value="Ubi-OHases"/>
    <property type="match status" value="1"/>
</dbReference>
<keyword evidence="5" id="KW-0560">Oxidoreductase</keyword>
<evidence type="ECO:0000256" key="4">
    <source>
        <dbReference type="ARBA" id="ARBA00022827"/>
    </source>
</evidence>
<dbReference type="PROSITE" id="PS01304">
    <property type="entry name" value="UBIH"/>
    <property type="match status" value="1"/>
</dbReference>
<evidence type="ECO:0000313" key="9">
    <source>
        <dbReference type="Proteomes" id="UP000308199"/>
    </source>
</evidence>
<dbReference type="InterPro" id="IPR018168">
    <property type="entry name" value="Ubi_Hdrlase_CS"/>
</dbReference>
<dbReference type="InterPro" id="IPR002938">
    <property type="entry name" value="FAD-bd"/>
</dbReference>
<evidence type="ECO:0000256" key="5">
    <source>
        <dbReference type="ARBA" id="ARBA00023002"/>
    </source>
</evidence>
<protein>
    <recommendedName>
        <fullName evidence="7">FAD-binding domain-containing protein</fullName>
    </recommendedName>
</protein>
<evidence type="ECO:0000256" key="2">
    <source>
        <dbReference type="ARBA" id="ARBA00005349"/>
    </source>
</evidence>
<comment type="similarity">
    <text evidence="2">Belongs to the UbiH/COQ6 family.</text>
</comment>
<keyword evidence="9" id="KW-1185">Reference proteome</keyword>
<dbReference type="FunFam" id="3.50.50.60:FF:000021">
    <property type="entry name" value="Ubiquinone biosynthesis monooxygenase COQ6"/>
    <property type="match status" value="1"/>
</dbReference>
<dbReference type="Proteomes" id="UP000308199">
    <property type="component" value="Unassembled WGS sequence"/>
</dbReference>
<dbReference type="SUPFAM" id="SSF51905">
    <property type="entry name" value="FAD/NAD(P)-binding domain"/>
    <property type="match status" value="1"/>
</dbReference>
<name>A0A4S4LA94_9AGAM</name>
<dbReference type="GO" id="GO:0005739">
    <property type="term" value="C:mitochondrion"/>
    <property type="evidence" value="ECO:0007669"/>
    <property type="project" value="TreeGrafter"/>
</dbReference>
<keyword evidence="3" id="KW-0285">Flavoprotein</keyword>
<comment type="caution">
    <text evidence="8">The sequence shown here is derived from an EMBL/GenBank/DDBJ whole genome shotgun (WGS) entry which is preliminary data.</text>
</comment>